<protein>
    <submittedName>
        <fullName evidence="2">Uncharacterized protein</fullName>
    </submittedName>
</protein>
<evidence type="ECO:0000313" key="2">
    <source>
        <dbReference type="EMBL" id="KAL1249661.1"/>
    </source>
</evidence>
<keyword evidence="3" id="KW-1185">Reference proteome</keyword>
<evidence type="ECO:0000256" key="1">
    <source>
        <dbReference type="SAM" id="MobiDB-lite"/>
    </source>
</evidence>
<dbReference type="Proteomes" id="UP001558613">
    <property type="component" value="Unassembled WGS sequence"/>
</dbReference>
<dbReference type="EMBL" id="JAYMGO010000023">
    <property type="protein sequence ID" value="KAL1249661.1"/>
    <property type="molecule type" value="Genomic_DNA"/>
</dbReference>
<comment type="caution">
    <text evidence="2">The sequence shown here is derived from an EMBL/GenBank/DDBJ whole genome shotgun (WGS) entry which is preliminary data.</text>
</comment>
<gene>
    <name evidence="2" type="ORF">QQF64_020666</name>
</gene>
<feature type="region of interest" description="Disordered" evidence="1">
    <location>
        <begin position="1"/>
        <end position="22"/>
    </location>
</feature>
<reference evidence="2 3" key="1">
    <citation type="submission" date="2023-09" db="EMBL/GenBank/DDBJ databases">
        <authorList>
            <person name="Wang M."/>
        </authorList>
    </citation>
    <scope>NUCLEOTIDE SEQUENCE [LARGE SCALE GENOMIC DNA]</scope>
    <source>
        <strain evidence="2">GT-2023</strain>
        <tissue evidence="2">Liver</tissue>
    </source>
</reference>
<sequence>MNSSIDIKGERPGMVCSKESRPSWDRQQPELCHVLQTPGAPGSCVTQSVQTRSDHLLLAAQHNSLSAL</sequence>
<proteinExistence type="predicted"/>
<name>A0ABR3LC53_9TELE</name>
<evidence type="ECO:0000313" key="3">
    <source>
        <dbReference type="Proteomes" id="UP001558613"/>
    </source>
</evidence>
<organism evidence="2 3">
    <name type="scientific">Cirrhinus molitorella</name>
    <name type="common">mud carp</name>
    <dbReference type="NCBI Taxonomy" id="172907"/>
    <lineage>
        <taxon>Eukaryota</taxon>
        <taxon>Metazoa</taxon>
        <taxon>Chordata</taxon>
        <taxon>Craniata</taxon>
        <taxon>Vertebrata</taxon>
        <taxon>Euteleostomi</taxon>
        <taxon>Actinopterygii</taxon>
        <taxon>Neopterygii</taxon>
        <taxon>Teleostei</taxon>
        <taxon>Ostariophysi</taxon>
        <taxon>Cypriniformes</taxon>
        <taxon>Cyprinidae</taxon>
        <taxon>Labeoninae</taxon>
        <taxon>Labeonini</taxon>
        <taxon>Cirrhinus</taxon>
    </lineage>
</organism>
<accession>A0ABR3LC53</accession>